<keyword evidence="3" id="KW-1185">Reference proteome</keyword>
<organism evidence="2 3">
    <name type="scientific">Channa striata</name>
    <name type="common">Snakehead murrel</name>
    <name type="synonym">Ophicephalus striatus</name>
    <dbReference type="NCBI Taxonomy" id="64152"/>
    <lineage>
        <taxon>Eukaryota</taxon>
        <taxon>Metazoa</taxon>
        <taxon>Chordata</taxon>
        <taxon>Craniata</taxon>
        <taxon>Vertebrata</taxon>
        <taxon>Euteleostomi</taxon>
        <taxon>Actinopterygii</taxon>
        <taxon>Neopterygii</taxon>
        <taxon>Teleostei</taxon>
        <taxon>Neoteleostei</taxon>
        <taxon>Acanthomorphata</taxon>
        <taxon>Anabantaria</taxon>
        <taxon>Anabantiformes</taxon>
        <taxon>Channoidei</taxon>
        <taxon>Channidae</taxon>
        <taxon>Channa</taxon>
    </lineage>
</organism>
<comment type="caution">
    <text evidence="2">The sequence shown here is derived from an EMBL/GenBank/DDBJ whole genome shotgun (WGS) entry which is preliminary data.</text>
</comment>
<proteinExistence type="predicted"/>
<feature type="region of interest" description="Disordered" evidence="1">
    <location>
        <begin position="20"/>
        <end position="89"/>
    </location>
</feature>
<evidence type="ECO:0000313" key="2">
    <source>
        <dbReference type="EMBL" id="KAK2828108.1"/>
    </source>
</evidence>
<feature type="compositionally biased region" description="Polar residues" evidence="1">
    <location>
        <begin position="51"/>
        <end position="61"/>
    </location>
</feature>
<name>A0AA88M3E8_CHASR</name>
<evidence type="ECO:0000256" key="1">
    <source>
        <dbReference type="SAM" id="MobiDB-lite"/>
    </source>
</evidence>
<reference evidence="2" key="1">
    <citation type="submission" date="2023-07" db="EMBL/GenBank/DDBJ databases">
        <title>Chromosome-level Genome Assembly of Striped Snakehead (Channa striata).</title>
        <authorList>
            <person name="Liu H."/>
        </authorList>
    </citation>
    <scope>NUCLEOTIDE SEQUENCE</scope>
    <source>
        <strain evidence="2">Gz</strain>
        <tissue evidence="2">Muscle</tissue>
    </source>
</reference>
<accession>A0AA88M3E8</accession>
<feature type="compositionally biased region" description="Polar residues" evidence="1">
    <location>
        <begin position="75"/>
        <end position="89"/>
    </location>
</feature>
<evidence type="ECO:0000313" key="3">
    <source>
        <dbReference type="Proteomes" id="UP001187415"/>
    </source>
</evidence>
<gene>
    <name evidence="2" type="ORF">Q5P01_019142</name>
</gene>
<dbReference type="Proteomes" id="UP001187415">
    <property type="component" value="Unassembled WGS sequence"/>
</dbReference>
<sequence length="89" mass="10145">MEPFTDPAFTQIWIKATVKRKRARVRRSDTDQQAPAHPHNSQFKRWETHQPVWSSSHTSRTCGPHREDTVGQGIEPTTFQLKGSSCNSG</sequence>
<protein>
    <submittedName>
        <fullName evidence="2">Uncharacterized protein</fullName>
    </submittedName>
</protein>
<dbReference type="EMBL" id="JAUPFM010000015">
    <property type="protein sequence ID" value="KAK2828108.1"/>
    <property type="molecule type" value="Genomic_DNA"/>
</dbReference>
<dbReference type="AlphaFoldDB" id="A0AA88M3E8"/>